<name>A0A0H3I9K2_PECPM</name>
<dbReference type="KEGG" id="pec:W5S_3774"/>
<accession>A0A0H3I9K2</accession>
<dbReference type="HOGENOM" id="CLU_2736439_0_0_6"/>
<dbReference type="Proteomes" id="UP000008044">
    <property type="component" value="Chromosome"/>
</dbReference>
<dbReference type="PATRIC" id="fig|1166016.3.peg.3835"/>
<sequence>MVIVTKVPLCGYYFLTTMKSCGMFATTFVHSINDNRVSNSGVILAATSGKKYLLAHTFVLKQIVLKLVVLK</sequence>
<protein>
    <submittedName>
        <fullName evidence="1">Uncharacterized protein</fullName>
    </submittedName>
</protein>
<dbReference type="AlphaFoldDB" id="A0A0H3I9K2"/>
<organism evidence="1 2">
    <name type="scientific">Pectobacterium parmentieri</name>
    <dbReference type="NCBI Taxonomy" id="1905730"/>
    <lineage>
        <taxon>Bacteria</taxon>
        <taxon>Pseudomonadati</taxon>
        <taxon>Pseudomonadota</taxon>
        <taxon>Gammaproteobacteria</taxon>
        <taxon>Enterobacterales</taxon>
        <taxon>Pectobacteriaceae</taxon>
        <taxon>Pectobacterium</taxon>
    </lineage>
</organism>
<gene>
    <name evidence="1" type="ordered locus">W5S_3774</name>
</gene>
<dbReference type="eggNOG" id="ENOG5032CU2">
    <property type="taxonomic scope" value="Bacteria"/>
</dbReference>
<evidence type="ECO:0000313" key="2">
    <source>
        <dbReference type="Proteomes" id="UP000008044"/>
    </source>
</evidence>
<proteinExistence type="predicted"/>
<reference evidence="1 2" key="1">
    <citation type="journal article" date="2012" name="J. Bacteriol.">
        <title>Genome sequence of Pectobacterium sp. strain SCC3193.</title>
        <authorList>
            <person name="Koskinen J.P."/>
            <person name="Laine P."/>
            <person name="Niemi O."/>
            <person name="Nykyri J."/>
            <person name="Harjunpaa H."/>
            <person name="Auvinen P."/>
            <person name="Paulin L."/>
            <person name="Pirhonen M."/>
            <person name="Palva T."/>
            <person name="Holm L."/>
        </authorList>
    </citation>
    <scope>NUCLEOTIDE SEQUENCE [LARGE SCALE GENOMIC DNA]</scope>
    <source>
        <strain evidence="1 2">SCC3193</strain>
    </source>
</reference>
<evidence type="ECO:0000313" key="1">
    <source>
        <dbReference type="EMBL" id="AFI91837.1"/>
    </source>
</evidence>
<dbReference type="EMBL" id="CP003415">
    <property type="protein sequence ID" value="AFI91837.1"/>
    <property type="molecule type" value="Genomic_DNA"/>
</dbReference>